<accession>A0A1I2EAF6</accession>
<keyword evidence="2" id="KW-1185">Reference proteome</keyword>
<name>A0A1I2EAF6_9RHOB</name>
<proteinExistence type="predicted"/>
<protein>
    <submittedName>
        <fullName evidence="1">Cytochrome c-type biogenesis protein</fullName>
    </submittedName>
</protein>
<sequence length="31" mass="3412">MILMGLAMMTGRLSALAYWLLDTFPVLGRIG</sequence>
<evidence type="ECO:0000313" key="2">
    <source>
        <dbReference type="Proteomes" id="UP000325289"/>
    </source>
</evidence>
<organism evidence="1 2">
    <name type="scientific">Roseivivax sediminis</name>
    <dbReference type="NCBI Taxonomy" id="936889"/>
    <lineage>
        <taxon>Bacteria</taxon>
        <taxon>Pseudomonadati</taxon>
        <taxon>Pseudomonadota</taxon>
        <taxon>Alphaproteobacteria</taxon>
        <taxon>Rhodobacterales</taxon>
        <taxon>Roseobacteraceae</taxon>
        <taxon>Roseivivax</taxon>
    </lineage>
</organism>
<evidence type="ECO:0000313" key="1">
    <source>
        <dbReference type="EMBL" id="SFE89984.1"/>
    </source>
</evidence>
<dbReference type="AlphaFoldDB" id="A0A1I2EAF6"/>
<dbReference type="EMBL" id="FOMS01000021">
    <property type="protein sequence ID" value="SFE89984.1"/>
    <property type="molecule type" value="Genomic_DNA"/>
</dbReference>
<gene>
    <name evidence="1" type="ORF">SAMN04515678_12160</name>
</gene>
<dbReference type="Proteomes" id="UP000325289">
    <property type="component" value="Unassembled WGS sequence"/>
</dbReference>
<reference evidence="1 2" key="1">
    <citation type="submission" date="2016-10" db="EMBL/GenBank/DDBJ databases">
        <authorList>
            <person name="Varghese N."/>
            <person name="Submissions S."/>
        </authorList>
    </citation>
    <scope>NUCLEOTIDE SEQUENCE [LARGE SCALE GENOMIC DNA]</scope>
    <source>
        <strain evidence="2">YIM D21,KCTC 23444,ACCC 10710</strain>
    </source>
</reference>